<dbReference type="InterPro" id="IPR046947">
    <property type="entry name" value="LytR-like"/>
</dbReference>
<dbReference type="Pfam" id="PF04397">
    <property type="entry name" value="LytTR"/>
    <property type="match status" value="1"/>
</dbReference>
<dbReference type="SUPFAM" id="SSF52172">
    <property type="entry name" value="CheY-like"/>
    <property type="match status" value="1"/>
</dbReference>
<feature type="domain" description="Response regulatory" evidence="2">
    <location>
        <begin position="4"/>
        <end position="117"/>
    </location>
</feature>
<keyword evidence="4" id="KW-0238">DNA-binding</keyword>
<keyword evidence="1" id="KW-0597">Phosphoprotein</keyword>
<dbReference type="AlphaFoldDB" id="A0A9X3DBZ4"/>
<protein>
    <submittedName>
        <fullName evidence="4">LytTR family DNA-binding domain-containing protein</fullName>
    </submittedName>
</protein>
<dbReference type="SMART" id="SM00850">
    <property type="entry name" value="LytTR"/>
    <property type="match status" value="1"/>
</dbReference>
<evidence type="ECO:0000313" key="4">
    <source>
        <dbReference type="EMBL" id="MCX3264908.1"/>
    </source>
</evidence>
<dbReference type="Pfam" id="PF00072">
    <property type="entry name" value="Response_reg"/>
    <property type="match status" value="1"/>
</dbReference>
<dbReference type="SMART" id="SM00448">
    <property type="entry name" value="REC"/>
    <property type="match status" value="1"/>
</dbReference>
<dbReference type="InterPro" id="IPR001789">
    <property type="entry name" value="Sig_transdc_resp-reg_receiver"/>
</dbReference>
<gene>
    <name evidence="4" type="ORF">OQZ29_09140</name>
</gene>
<dbReference type="InterPro" id="IPR007492">
    <property type="entry name" value="LytTR_DNA-bd_dom"/>
</dbReference>
<dbReference type="GO" id="GO:0003677">
    <property type="term" value="F:DNA binding"/>
    <property type="evidence" value="ECO:0007669"/>
    <property type="project" value="UniProtKB-KW"/>
</dbReference>
<dbReference type="Gene3D" id="3.40.50.2300">
    <property type="match status" value="1"/>
</dbReference>
<dbReference type="GO" id="GO:0000156">
    <property type="term" value="F:phosphorelay response regulator activity"/>
    <property type="evidence" value="ECO:0007669"/>
    <property type="project" value="InterPro"/>
</dbReference>
<dbReference type="PANTHER" id="PTHR37299">
    <property type="entry name" value="TRANSCRIPTIONAL REGULATOR-RELATED"/>
    <property type="match status" value="1"/>
</dbReference>
<proteinExistence type="predicted"/>
<sequence>MKFSCVVIDDEKDAVEEITEYIDNTERINILATFNSSMDALRYIKENGPVEIVFMDVDMPVLNGVELSTMIRPYVKKLIFTTSHAKYAVDAFEIEAEGFLLKPFNFAKLLKLVDRLFPEYARIEIERTPNNYIFVKSKEDDLKLIRINISDIIAVESQLNYIKIYTSNGNVVTHMSLKEAKELLLGYPVIIQLHRSFLISTNHIHSIEGNRLVMANNIRFSIGDNFKDVLNNYLNNKIFRPPLKK</sequence>
<evidence type="ECO:0000313" key="5">
    <source>
        <dbReference type="Proteomes" id="UP001142592"/>
    </source>
</evidence>
<evidence type="ECO:0000259" key="3">
    <source>
        <dbReference type="PROSITE" id="PS50930"/>
    </source>
</evidence>
<dbReference type="PANTHER" id="PTHR37299:SF1">
    <property type="entry name" value="STAGE 0 SPORULATION PROTEIN A HOMOLOG"/>
    <property type="match status" value="1"/>
</dbReference>
<dbReference type="InterPro" id="IPR011006">
    <property type="entry name" value="CheY-like_superfamily"/>
</dbReference>
<dbReference type="Proteomes" id="UP001142592">
    <property type="component" value="Unassembled WGS sequence"/>
</dbReference>
<reference evidence="4" key="1">
    <citation type="submission" date="2022-11" db="EMBL/GenBank/DDBJ databases">
        <authorList>
            <person name="Graham C."/>
            <person name="Newman J.D."/>
        </authorList>
    </citation>
    <scope>NUCLEOTIDE SEQUENCE</scope>
    <source>
        <strain evidence="4">DSM 19486</strain>
    </source>
</reference>
<organism evidence="4 5">
    <name type="scientific">Pedobacter agri</name>
    <dbReference type="NCBI Taxonomy" id="454586"/>
    <lineage>
        <taxon>Bacteria</taxon>
        <taxon>Pseudomonadati</taxon>
        <taxon>Bacteroidota</taxon>
        <taxon>Sphingobacteriia</taxon>
        <taxon>Sphingobacteriales</taxon>
        <taxon>Sphingobacteriaceae</taxon>
        <taxon>Pedobacter</taxon>
    </lineage>
</organism>
<evidence type="ECO:0000259" key="2">
    <source>
        <dbReference type="PROSITE" id="PS50110"/>
    </source>
</evidence>
<dbReference type="RefSeq" id="WP_010600702.1">
    <property type="nucleotide sequence ID" value="NZ_JAPJUH010000002.1"/>
</dbReference>
<dbReference type="EMBL" id="JAPJUH010000002">
    <property type="protein sequence ID" value="MCX3264908.1"/>
    <property type="molecule type" value="Genomic_DNA"/>
</dbReference>
<accession>A0A9X3DBZ4</accession>
<comment type="caution">
    <text evidence="4">The sequence shown here is derived from an EMBL/GenBank/DDBJ whole genome shotgun (WGS) entry which is preliminary data.</text>
</comment>
<evidence type="ECO:0000256" key="1">
    <source>
        <dbReference type="PROSITE-ProRule" id="PRU00169"/>
    </source>
</evidence>
<dbReference type="Gene3D" id="2.40.50.1020">
    <property type="entry name" value="LytTr DNA-binding domain"/>
    <property type="match status" value="1"/>
</dbReference>
<name>A0A9X3DBZ4_9SPHI</name>
<keyword evidence="5" id="KW-1185">Reference proteome</keyword>
<feature type="modified residue" description="4-aspartylphosphate" evidence="1">
    <location>
        <position position="56"/>
    </location>
</feature>
<dbReference type="PROSITE" id="PS50930">
    <property type="entry name" value="HTH_LYTTR"/>
    <property type="match status" value="1"/>
</dbReference>
<dbReference type="PROSITE" id="PS50110">
    <property type="entry name" value="RESPONSE_REGULATORY"/>
    <property type="match status" value="1"/>
</dbReference>
<feature type="domain" description="HTH LytTR-type" evidence="3">
    <location>
        <begin position="145"/>
        <end position="208"/>
    </location>
</feature>